<feature type="chain" id="PRO_5038580742" evidence="1">
    <location>
        <begin position="23"/>
        <end position="105"/>
    </location>
</feature>
<dbReference type="EMBL" id="DXFT01000137">
    <property type="protein sequence ID" value="HIX03862.1"/>
    <property type="molecule type" value="Genomic_DNA"/>
</dbReference>
<evidence type="ECO:0000313" key="3">
    <source>
        <dbReference type="Proteomes" id="UP000824202"/>
    </source>
</evidence>
<gene>
    <name evidence="2" type="ORF">H9863_07080</name>
</gene>
<dbReference type="Proteomes" id="UP000824202">
    <property type="component" value="Unassembled WGS sequence"/>
</dbReference>
<name>A0A9D1V0K5_9BACT</name>
<accession>A0A9D1V0K5</accession>
<sequence length="105" mass="11155">MKAWIFSLVAGLALLAGNGAQGALPAGKEVKVEGVTYELLGNGEAAVCASDLEVKQFVIPSEITVGKQSYRVTVVKNKKEKQGQWGDMVEEITVPGSVRYIGEMA</sequence>
<evidence type="ECO:0000256" key="1">
    <source>
        <dbReference type="SAM" id="SignalP"/>
    </source>
</evidence>
<reference evidence="2" key="2">
    <citation type="submission" date="2021-04" db="EMBL/GenBank/DDBJ databases">
        <authorList>
            <person name="Gilroy R."/>
        </authorList>
    </citation>
    <scope>NUCLEOTIDE SEQUENCE</scope>
    <source>
        <strain evidence="2">23274</strain>
    </source>
</reference>
<feature type="non-terminal residue" evidence="2">
    <location>
        <position position="105"/>
    </location>
</feature>
<organism evidence="2 3">
    <name type="scientific">Candidatus Odoribacter faecigallinarum</name>
    <dbReference type="NCBI Taxonomy" id="2838706"/>
    <lineage>
        <taxon>Bacteria</taxon>
        <taxon>Pseudomonadati</taxon>
        <taxon>Bacteroidota</taxon>
        <taxon>Bacteroidia</taxon>
        <taxon>Bacteroidales</taxon>
        <taxon>Odoribacteraceae</taxon>
        <taxon>Odoribacter</taxon>
    </lineage>
</organism>
<evidence type="ECO:0000313" key="2">
    <source>
        <dbReference type="EMBL" id="HIX03862.1"/>
    </source>
</evidence>
<proteinExistence type="predicted"/>
<reference evidence="2" key="1">
    <citation type="journal article" date="2021" name="PeerJ">
        <title>Extensive microbial diversity within the chicken gut microbiome revealed by metagenomics and culture.</title>
        <authorList>
            <person name="Gilroy R."/>
            <person name="Ravi A."/>
            <person name="Getino M."/>
            <person name="Pursley I."/>
            <person name="Horton D.L."/>
            <person name="Alikhan N.F."/>
            <person name="Baker D."/>
            <person name="Gharbi K."/>
            <person name="Hall N."/>
            <person name="Watson M."/>
            <person name="Adriaenssens E.M."/>
            <person name="Foster-Nyarko E."/>
            <person name="Jarju S."/>
            <person name="Secka A."/>
            <person name="Antonio M."/>
            <person name="Oren A."/>
            <person name="Chaudhuri R.R."/>
            <person name="La Ragione R."/>
            <person name="Hildebrand F."/>
            <person name="Pallen M.J."/>
        </authorList>
    </citation>
    <scope>NUCLEOTIDE SEQUENCE</scope>
    <source>
        <strain evidence="2">23274</strain>
    </source>
</reference>
<feature type="signal peptide" evidence="1">
    <location>
        <begin position="1"/>
        <end position="22"/>
    </location>
</feature>
<keyword evidence="1" id="KW-0732">Signal</keyword>
<comment type="caution">
    <text evidence="2">The sequence shown here is derived from an EMBL/GenBank/DDBJ whole genome shotgun (WGS) entry which is preliminary data.</text>
</comment>
<dbReference type="AlphaFoldDB" id="A0A9D1V0K5"/>
<dbReference type="Gene3D" id="3.80.10.10">
    <property type="entry name" value="Ribonuclease Inhibitor"/>
    <property type="match status" value="1"/>
</dbReference>
<protein>
    <submittedName>
        <fullName evidence="2">Uncharacterized protein</fullName>
    </submittedName>
</protein>
<dbReference type="InterPro" id="IPR032675">
    <property type="entry name" value="LRR_dom_sf"/>
</dbReference>